<gene>
    <name evidence="2" type="ORF">K8I29_01855</name>
</gene>
<evidence type="ECO:0000313" key="3">
    <source>
        <dbReference type="Proteomes" id="UP000705867"/>
    </source>
</evidence>
<reference evidence="2" key="2">
    <citation type="submission" date="2021-08" db="EMBL/GenBank/DDBJ databases">
        <authorList>
            <person name="Dalcin Martins P."/>
        </authorList>
    </citation>
    <scope>NUCLEOTIDE SEQUENCE</scope>
    <source>
        <strain evidence="2">MAG_39</strain>
    </source>
</reference>
<keyword evidence="1" id="KW-1133">Transmembrane helix</keyword>
<dbReference type="Proteomes" id="UP000705867">
    <property type="component" value="Unassembled WGS sequence"/>
</dbReference>
<feature type="transmembrane region" description="Helical" evidence="1">
    <location>
        <begin position="69"/>
        <end position="87"/>
    </location>
</feature>
<dbReference type="EMBL" id="JAIOIV010000016">
    <property type="protein sequence ID" value="MBZ0154942.1"/>
    <property type="molecule type" value="Genomic_DNA"/>
</dbReference>
<dbReference type="AlphaFoldDB" id="A0A953J808"/>
<evidence type="ECO:0000313" key="2">
    <source>
        <dbReference type="EMBL" id="MBZ0154942.1"/>
    </source>
</evidence>
<evidence type="ECO:0000256" key="1">
    <source>
        <dbReference type="SAM" id="Phobius"/>
    </source>
</evidence>
<keyword evidence="1" id="KW-0812">Transmembrane</keyword>
<keyword evidence="1" id="KW-0472">Membrane</keyword>
<feature type="transmembrane region" description="Helical" evidence="1">
    <location>
        <begin position="12"/>
        <end position="35"/>
    </location>
</feature>
<comment type="caution">
    <text evidence="2">The sequence shown here is derived from an EMBL/GenBank/DDBJ whole genome shotgun (WGS) entry which is preliminary data.</text>
</comment>
<reference evidence="2" key="1">
    <citation type="journal article" date="2021" name="bioRxiv">
        <title>Unraveling nitrogen, sulfur and carbon metabolic pathways and microbial community transcriptional responses to substrate deprivation and toxicity stresses in a bioreactor mimicking anoxic brackish coastal sediment conditions.</title>
        <authorList>
            <person name="Martins P.D."/>
            <person name="Echeveste M.J."/>
            <person name="Arshad A."/>
            <person name="Kurth J."/>
            <person name="Ouboter H."/>
            <person name="Jetten M.S.M."/>
            <person name="Welte C.U."/>
        </authorList>
    </citation>
    <scope>NUCLEOTIDE SEQUENCE</scope>
    <source>
        <strain evidence="2">MAG_39</strain>
    </source>
</reference>
<organism evidence="2 3">
    <name type="scientific">Candidatus Nitrobium versatile</name>
    <dbReference type="NCBI Taxonomy" id="2884831"/>
    <lineage>
        <taxon>Bacteria</taxon>
        <taxon>Pseudomonadati</taxon>
        <taxon>Nitrospirota</taxon>
        <taxon>Nitrospiria</taxon>
        <taxon>Nitrospirales</taxon>
        <taxon>Nitrospiraceae</taxon>
        <taxon>Candidatus Nitrobium</taxon>
    </lineage>
</organism>
<proteinExistence type="predicted"/>
<name>A0A953J808_9BACT</name>
<protein>
    <submittedName>
        <fullName evidence="2">Uncharacterized protein</fullName>
    </submittedName>
</protein>
<accession>A0A953J808</accession>
<sequence length="121" mass="13443">MLRPIFVLSYWRGVVCGCALNGFIAIMLVIAPFAAARVPAFLYHDTFLSIAEALFIRQTNPITFGTRSWLIGNAISLVPFLLSVLNAQRRREEEAYYLCRTGTLSAGSTRKNSTQNGPFPL</sequence>